<protein>
    <recommendedName>
        <fullName evidence="4 13">Tetraacyldisaccharide 4'-kinase</fullName>
        <ecNumber evidence="3 13">2.7.1.130</ecNumber>
    </recommendedName>
    <alternativeName>
        <fullName evidence="12 13">Lipid A 4'-kinase</fullName>
    </alternativeName>
</protein>
<dbReference type="AlphaFoldDB" id="A0A0Q3PF70"/>
<dbReference type="NCBIfam" id="TIGR00682">
    <property type="entry name" value="lpxK"/>
    <property type="match status" value="1"/>
</dbReference>
<dbReference type="InterPro" id="IPR003758">
    <property type="entry name" value="LpxK"/>
</dbReference>
<reference evidence="15 17" key="2">
    <citation type="submission" date="2017-02" db="EMBL/GenBank/DDBJ databases">
        <authorList>
            <person name="Peterson S.W."/>
        </authorList>
    </citation>
    <scope>NUCLEOTIDE SEQUENCE [LARGE SCALE GENOMIC DNA]</scope>
    <source>
        <strain evidence="15 17">DSM 9653</strain>
    </source>
</reference>
<comment type="function">
    <text evidence="1 13">Transfers the gamma-phosphate of ATP to the 4'-position of a tetraacyldisaccharide 1-phosphate intermediate (termed DS-1-P) to form tetraacyldisaccharide 1,4'-bis-phosphate (lipid IVA).</text>
</comment>
<evidence type="ECO:0000313" key="14">
    <source>
        <dbReference type="EMBL" id="KQK28406.1"/>
    </source>
</evidence>
<dbReference type="GO" id="GO:0005524">
    <property type="term" value="F:ATP binding"/>
    <property type="evidence" value="ECO:0007669"/>
    <property type="project" value="UniProtKB-UniRule"/>
</dbReference>
<feature type="binding site" evidence="13">
    <location>
        <begin position="53"/>
        <end position="60"/>
    </location>
    <ligand>
        <name>ATP</name>
        <dbReference type="ChEBI" id="CHEBI:30616"/>
    </ligand>
</feature>
<dbReference type="GO" id="GO:0005886">
    <property type="term" value="C:plasma membrane"/>
    <property type="evidence" value="ECO:0007669"/>
    <property type="project" value="TreeGrafter"/>
</dbReference>
<organism evidence="14 16">
    <name type="scientific">Bosea thiooxidans</name>
    <dbReference type="NCBI Taxonomy" id="53254"/>
    <lineage>
        <taxon>Bacteria</taxon>
        <taxon>Pseudomonadati</taxon>
        <taxon>Pseudomonadota</taxon>
        <taxon>Alphaproteobacteria</taxon>
        <taxon>Hyphomicrobiales</taxon>
        <taxon>Boseaceae</taxon>
        <taxon>Bosea</taxon>
    </lineage>
</organism>
<evidence type="ECO:0000256" key="1">
    <source>
        <dbReference type="ARBA" id="ARBA00002274"/>
    </source>
</evidence>
<keyword evidence="7 13" id="KW-0808">Transferase</keyword>
<evidence type="ECO:0000256" key="12">
    <source>
        <dbReference type="ARBA" id="ARBA00029757"/>
    </source>
</evidence>
<comment type="catalytic activity">
    <reaction evidence="13">
        <text>a lipid A disaccharide + ATP = a lipid IVA + ADP + H(+)</text>
        <dbReference type="Rhea" id="RHEA:67840"/>
        <dbReference type="ChEBI" id="CHEBI:15378"/>
        <dbReference type="ChEBI" id="CHEBI:30616"/>
        <dbReference type="ChEBI" id="CHEBI:176343"/>
        <dbReference type="ChEBI" id="CHEBI:176425"/>
        <dbReference type="ChEBI" id="CHEBI:456216"/>
        <dbReference type="EC" id="2.7.1.130"/>
    </reaction>
</comment>
<evidence type="ECO:0000313" key="15">
    <source>
        <dbReference type="EMBL" id="SKB67209.1"/>
    </source>
</evidence>
<dbReference type="EMBL" id="LMAR01000073">
    <property type="protein sequence ID" value="KQK28406.1"/>
    <property type="molecule type" value="Genomic_DNA"/>
</dbReference>
<dbReference type="PANTHER" id="PTHR42724">
    <property type="entry name" value="TETRAACYLDISACCHARIDE 4'-KINASE"/>
    <property type="match status" value="1"/>
</dbReference>
<proteinExistence type="inferred from homology"/>
<dbReference type="STRING" id="53254.SAMN05660750_01764"/>
<evidence type="ECO:0000256" key="11">
    <source>
        <dbReference type="ARBA" id="ARBA00023098"/>
    </source>
</evidence>
<dbReference type="GO" id="GO:0009244">
    <property type="term" value="P:lipopolysaccharide core region biosynthetic process"/>
    <property type="evidence" value="ECO:0007669"/>
    <property type="project" value="TreeGrafter"/>
</dbReference>
<dbReference type="SUPFAM" id="SSF52540">
    <property type="entry name" value="P-loop containing nucleoside triphosphate hydrolases"/>
    <property type="match status" value="1"/>
</dbReference>
<dbReference type="Proteomes" id="UP000051562">
    <property type="component" value="Unassembled WGS sequence"/>
</dbReference>
<dbReference type="Pfam" id="PF02606">
    <property type="entry name" value="LpxK"/>
    <property type="match status" value="1"/>
</dbReference>
<evidence type="ECO:0000256" key="2">
    <source>
        <dbReference type="ARBA" id="ARBA00004870"/>
    </source>
</evidence>
<evidence type="ECO:0000256" key="13">
    <source>
        <dbReference type="HAMAP-Rule" id="MF_00409"/>
    </source>
</evidence>
<keyword evidence="11 13" id="KW-0443">Lipid metabolism</keyword>
<sequence>MFRAPRFWWLPHPTLPARLLQPFGALYGAITLGRMRQPGADIGTPVLCVGNFVAGGAGKTPTAIALAGLLARRGEAPFVLMRGYGGRLAGPVEVDPERHVAADVGDEPMLMARHARTVIARDRLAGARLARGLGASVILMDDGLQNPALAKRLKLAVVDGASGAGNGLCLPAGPLRAPLAQQIEAVDAVIVIGEGEPGARIAMLAQACGKPVLTARLKADEAAAERLRGRSVVALSGIGRPEKFAATLREVGASIAAERTFADHHAYTPADVASVLAEADRIAAPIATTEKDWTKLAALWPAAAAERVAVVPVRLVFGEPERVEALLAGPSGPAGAAQPQQGRLG</sequence>
<keyword evidence="6 13" id="KW-0441">Lipid A biosynthesis</keyword>
<keyword evidence="9 13" id="KW-0418">Kinase</keyword>
<dbReference type="InterPro" id="IPR027417">
    <property type="entry name" value="P-loop_NTPase"/>
</dbReference>
<evidence type="ECO:0000313" key="17">
    <source>
        <dbReference type="Proteomes" id="UP000190130"/>
    </source>
</evidence>
<evidence type="ECO:0000256" key="7">
    <source>
        <dbReference type="ARBA" id="ARBA00022679"/>
    </source>
</evidence>
<keyword evidence="10 13" id="KW-0067">ATP-binding</keyword>
<dbReference type="RefSeq" id="WP_055730261.1">
    <property type="nucleotide sequence ID" value="NZ_FUYX01000004.1"/>
</dbReference>
<dbReference type="GO" id="GO:0009029">
    <property type="term" value="F:lipid-A 4'-kinase activity"/>
    <property type="evidence" value="ECO:0007669"/>
    <property type="project" value="UniProtKB-UniRule"/>
</dbReference>
<evidence type="ECO:0000256" key="4">
    <source>
        <dbReference type="ARBA" id="ARBA00016436"/>
    </source>
</evidence>
<gene>
    <name evidence="13" type="primary">lpxK</name>
    <name evidence="14" type="ORF">ARD30_21940</name>
    <name evidence="15" type="ORF">SAMN05660750_01764</name>
</gene>
<evidence type="ECO:0000256" key="10">
    <source>
        <dbReference type="ARBA" id="ARBA00022840"/>
    </source>
</evidence>
<evidence type="ECO:0000256" key="8">
    <source>
        <dbReference type="ARBA" id="ARBA00022741"/>
    </source>
</evidence>
<dbReference type="GO" id="GO:0009245">
    <property type="term" value="P:lipid A biosynthetic process"/>
    <property type="evidence" value="ECO:0007669"/>
    <property type="project" value="UniProtKB-UniRule"/>
</dbReference>
<evidence type="ECO:0000256" key="6">
    <source>
        <dbReference type="ARBA" id="ARBA00022556"/>
    </source>
</evidence>
<evidence type="ECO:0000256" key="5">
    <source>
        <dbReference type="ARBA" id="ARBA00022516"/>
    </source>
</evidence>
<reference evidence="14 16" key="1">
    <citation type="submission" date="2015-10" db="EMBL/GenBank/DDBJ databases">
        <title>Draft genome of Bosea thiooxidans.</title>
        <authorList>
            <person name="Wang X."/>
        </authorList>
    </citation>
    <scope>NUCLEOTIDE SEQUENCE [LARGE SCALE GENOMIC DNA]</scope>
    <source>
        <strain evidence="14 16">CGMCC 9174</strain>
    </source>
</reference>
<dbReference type="EMBL" id="FUYX01000004">
    <property type="protein sequence ID" value="SKB67209.1"/>
    <property type="molecule type" value="Genomic_DNA"/>
</dbReference>
<dbReference type="Proteomes" id="UP000190130">
    <property type="component" value="Unassembled WGS sequence"/>
</dbReference>
<keyword evidence="8 13" id="KW-0547">Nucleotide-binding</keyword>
<evidence type="ECO:0000313" key="16">
    <source>
        <dbReference type="Proteomes" id="UP000051562"/>
    </source>
</evidence>
<keyword evidence="5 13" id="KW-0444">Lipid biosynthesis</keyword>
<dbReference type="OrthoDB" id="9766423at2"/>
<evidence type="ECO:0000256" key="9">
    <source>
        <dbReference type="ARBA" id="ARBA00022777"/>
    </source>
</evidence>
<keyword evidence="16" id="KW-1185">Reference proteome</keyword>
<dbReference type="UniPathway" id="UPA00359">
    <property type="reaction ID" value="UER00482"/>
</dbReference>
<evidence type="ECO:0000256" key="3">
    <source>
        <dbReference type="ARBA" id="ARBA00012071"/>
    </source>
</evidence>
<name>A0A0Q3PF70_9HYPH</name>
<dbReference type="EC" id="2.7.1.130" evidence="3 13"/>
<comment type="similarity">
    <text evidence="13">Belongs to the LpxK family.</text>
</comment>
<accession>A0A0Q3PF70</accession>
<comment type="pathway">
    <text evidence="2 13">Glycolipid biosynthesis; lipid IV(A) biosynthesis; lipid IV(A) from (3R)-3-hydroxytetradecanoyl-[acyl-carrier-protein] and UDP-N-acetyl-alpha-D-glucosamine: step 6/6.</text>
</comment>
<dbReference type="HAMAP" id="MF_00409">
    <property type="entry name" value="LpxK"/>
    <property type="match status" value="1"/>
</dbReference>
<dbReference type="PANTHER" id="PTHR42724:SF1">
    <property type="entry name" value="TETRAACYLDISACCHARIDE 4'-KINASE, MITOCHONDRIAL-RELATED"/>
    <property type="match status" value="1"/>
</dbReference>